<keyword evidence="1" id="KW-0472">Membrane</keyword>
<comment type="caution">
    <text evidence="3">The sequence shown here is derived from an EMBL/GenBank/DDBJ whole genome shotgun (WGS) entry which is preliminary data.</text>
</comment>
<sequence>MAPMSMFKAVAIVLIVAMYASGVRGQDFEMAPAPAPTMDKGAAAYSFGMSGPMICSSLMLSLLALLLNH</sequence>
<name>A0A9Q0FAN7_9ROSI</name>
<organism evidence="3 4">
    <name type="scientific">Turnera subulata</name>
    <dbReference type="NCBI Taxonomy" id="218843"/>
    <lineage>
        <taxon>Eukaryota</taxon>
        <taxon>Viridiplantae</taxon>
        <taxon>Streptophyta</taxon>
        <taxon>Embryophyta</taxon>
        <taxon>Tracheophyta</taxon>
        <taxon>Spermatophyta</taxon>
        <taxon>Magnoliopsida</taxon>
        <taxon>eudicotyledons</taxon>
        <taxon>Gunneridae</taxon>
        <taxon>Pentapetalae</taxon>
        <taxon>rosids</taxon>
        <taxon>fabids</taxon>
        <taxon>Malpighiales</taxon>
        <taxon>Passifloraceae</taxon>
        <taxon>Turnera</taxon>
    </lineage>
</organism>
<dbReference type="PANTHER" id="PTHR33659:SF1">
    <property type="entry name" value="PROTEIN, PUTATIVE-RELATED"/>
    <property type="match status" value="1"/>
</dbReference>
<accession>A0A9Q0FAN7</accession>
<dbReference type="Proteomes" id="UP001141552">
    <property type="component" value="Unassembled WGS sequence"/>
</dbReference>
<keyword evidence="2" id="KW-0732">Signal</keyword>
<evidence type="ECO:0000313" key="4">
    <source>
        <dbReference type="Proteomes" id="UP001141552"/>
    </source>
</evidence>
<dbReference type="OrthoDB" id="851643at2759"/>
<gene>
    <name evidence="3" type="ORF">Tsubulata_006198</name>
</gene>
<dbReference type="AlphaFoldDB" id="A0A9Q0FAN7"/>
<evidence type="ECO:0000313" key="3">
    <source>
        <dbReference type="EMBL" id="KAJ4828008.1"/>
    </source>
</evidence>
<reference evidence="3" key="1">
    <citation type="submission" date="2022-02" db="EMBL/GenBank/DDBJ databases">
        <authorList>
            <person name="Henning P.M."/>
            <person name="McCubbin A.G."/>
            <person name="Shore J.S."/>
        </authorList>
    </citation>
    <scope>NUCLEOTIDE SEQUENCE</scope>
    <source>
        <strain evidence="3">F60SS</strain>
        <tissue evidence="3">Leaves</tissue>
    </source>
</reference>
<feature type="chain" id="PRO_5040231811" evidence="2">
    <location>
        <begin position="26"/>
        <end position="69"/>
    </location>
</feature>
<keyword evidence="4" id="KW-1185">Reference proteome</keyword>
<dbReference type="EMBL" id="JAKUCV010006289">
    <property type="protein sequence ID" value="KAJ4828008.1"/>
    <property type="molecule type" value="Genomic_DNA"/>
</dbReference>
<protein>
    <submittedName>
        <fullName evidence="3">Uncharacterized protein</fullName>
    </submittedName>
</protein>
<keyword evidence="1" id="KW-0812">Transmembrane</keyword>
<evidence type="ECO:0000256" key="2">
    <source>
        <dbReference type="SAM" id="SignalP"/>
    </source>
</evidence>
<feature type="signal peptide" evidence="2">
    <location>
        <begin position="1"/>
        <end position="25"/>
    </location>
</feature>
<keyword evidence="1" id="KW-1133">Transmembrane helix</keyword>
<reference evidence="3" key="2">
    <citation type="journal article" date="2023" name="Plants (Basel)">
        <title>Annotation of the Turnera subulata (Passifloraceae) Draft Genome Reveals the S-Locus Evolved after the Divergence of Turneroideae from Passifloroideae in a Stepwise Manner.</title>
        <authorList>
            <person name="Henning P.M."/>
            <person name="Roalson E.H."/>
            <person name="Mir W."/>
            <person name="McCubbin A.G."/>
            <person name="Shore J.S."/>
        </authorList>
    </citation>
    <scope>NUCLEOTIDE SEQUENCE</scope>
    <source>
        <strain evidence="3">F60SS</strain>
    </source>
</reference>
<feature type="transmembrane region" description="Helical" evidence="1">
    <location>
        <begin position="49"/>
        <end position="67"/>
    </location>
</feature>
<proteinExistence type="predicted"/>
<evidence type="ECO:0000256" key="1">
    <source>
        <dbReference type="SAM" id="Phobius"/>
    </source>
</evidence>
<dbReference type="PANTHER" id="PTHR33659">
    <property type="entry name" value="PROTEIN, PUTATIVE-RELATED-RELATED"/>
    <property type="match status" value="1"/>
</dbReference>